<reference evidence="2" key="1">
    <citation type="submission" date="2016-06" db="EMBL/GenBank/DDBJ databases">
        <authorList>
            <person name="de Vries S.P.W."/>
            <person name="Hadjirin N.F."/>
            <person name="Lay E.M."/>
            <person name="Zadoks R.N."/>
            <person name="Peacock S.J."/>
            <person name="Parkhill J."/>
            <person name="Grant A.J."/>
            <person name="Mcdougall S."/>
            <person name="Holmes M.A."/>
        </authorList>
    </citation>
    <scope>NUCLEOTIDE SEQUENCE [LARGE SCALE GENOMIC DNA]</scope>
    <source>
        <strain evidence="2">NZ1587</strain>
    </source>
</reference>
<evidence type="ECO:0008006" key="3">
    <source>
        <dbReference type="Google" id="ProtNLM"/>
    </source>
</evidence>
<organism evidence="1 2">
    <name type="scientific">Streptococcus bovimastitidis</name>
    <dbReference type="NCBI Taxonomy" id="1856638"/>
    <lineage>
        <taxon>Bacteria</taxon>
        <taxon>Bacillati</taxon>
        <taxon>Bacillota</taxon>
        <taxon>Bacilli</taxon>
        <taxon>Lactobacillales</taxon>
        <taxon>Streptococcaceae</taxon>
        <taxon>Streptococcus</taxon>
    </lineage>
</organism>
<dbReference type="AlphaFoldDB" id="A0A1L8MKU2"/>
<gene>
    <name evidence="1" type="ORF">A9Q68_09240</name>
</gene>
<evidence type="ECO:0000313" key="2">
    <source>
        <dbReference type="Proteomes" id="UP000182015"/>
    </source>
</evidence>
<comment type="caution">
    <text evidence="1">The sequence shown here is derived from an EMBL/GenBank/DDBJ whole genome shotgun (WGS) entry which is preliminary data.</text>
</comment>
<evidence type="ECO:0000313" key="1">
    <source>
        <dbReference type="EMBL" id="OJF71359.1"/>
    </source>
</evidence>
<keyword evidence="2" id="KW-1185">Reference proteome</keyword>
<sequence>MKRQAVSARMVKSLGWEDGIMEVEYISGLIHQYHQVTEAEFVRATTGNIDKKVRLIGKSHPFTRVEKD</sequence>
<dbReference type="EMBL" id="LZDD01000003">
    <property type="protein sequence ID" value="OJF71359.1"/>
    <property type="molecule type" value="Genomic_DNA"/>
</dbReference>
<protein>
    <recommendedName>
        <fullName evidence="3">KTSC domain-containing protein</fullName>
    </recommendedName>
</protein>
<dbReference type="Proteomes" id="UP000182015">
    <property type="component" value="Unassembled WGS sequence"/>
</dbReference>
<name>A0A1L8MKU2_9STRE</name>
<accession>A0A1L8MKU2</accession>
<proteinExistence type="predicted"/>
<dbReference type="STRING" id="1856638.A9Q68_09240"/>